<keyword evidence="3" id="KW-1185">Reference proteome</keyword>
<dbReference type="InterPro" id="IPR000551">
    <property type="entry name" value="MerR-type_HTH_dom"/>
</dbReference>
<protein>
    <recommendedName>
        <fullName evidence="1">HTH merR-type domain-containing protein</fullName>
    </recommendedName>
</protein>
<dbReference type="InterPro" id="IPR009061">
    <property type="entry name" value="DNA-bd_dom_put_sf"/>
</dbReference>
<sequence length="91" mass="11025">MKRYEPDPHARHTIETVVRLTGTSRRKIVFYCRQGLVETSDDGRFDDESVRLLQRLETLRREHRMNWAAIRMIARLTREVEALRGELRFRR</sequence>
<dbReference type="SUPFAM" id="SSF46955">
    <property type="entry name" value="Putative DNA-binding domain"/>
    <property type="match status" value="1"/>
</dbReference>
<evidence type="ECO:0000313" key="2">
    <source>
        <dbReference type="EMBL" id="GAA5481367.1"/>
    </source>
</evidence>
<dbReference type="Proteomes" id="UP001476282">
    <property type="component" value="Unassembled WGS sequence"/>
</dbReference>
<dbReference type="RefSeq" id="WP_353565515.1">
    <property type="nucleotide sequence ID" value="NZ_BAABRI010000002.1"/>
</dbReference>
<gene>
    <name evidence="2" type="ORF">Hsar01_00576</name>
</gene>
<dbReference type="Pfam" id="PF13411">
    <property type="entry name" value="MerR_1"/>
    <property type="match status" value="1"/>
</dbReference>
<name>A0ABP9UKZ3_9BACT</name>
<dbReference type="EMBL" id="BAABRI010000002">
    <property type="protein sequence ID" value="GAA5481367.1"/>
    <property type="molecule type" value="Genomic_DNA"/>
</dbReference>
<reference evidence="2 3" key="1">
    <citation type="submission" date="2024-02" db="EMBL/GenBank/DDBJ databases">
        <title>Haloferula sargassicola NBRC 104335.</title>
        <authorList>
            <person name="Ichikawa N."/>
            <person name="Katano-Makiyama Y."/>
            <person name="Hidaka K."/>
        </authorList>
    </citation>
    <scope>NUCLEOTIDE SEQUENCE [LARGE SCALE GENOMIC DNA]</scope>
    <source>
        <strain evidence="2 3">NBRC 104335</strain>
    </source>
</reference>
<feature type="domain" description="HTH merR-type" evidence="1">
    <location>
        <begin position="13"/>
        <end position="75"/>
    </location>
</feature>
<comment type="caution">
    <text evidence="2">The sequence shown here is derived from an EMBL/GenBank/DDBJ whole genome shotgun (WGS) entry which is preliminary data.</text>
</comment>
<accession>A0ABP9UKZ3</accession>
<proteinExistence type="predicted"/>
<evidence type="ECO:0000313" key="3">
    <source>
        <dbReference type="Proteomes" id="UP001476282"/>
    </source>
</evidence>
<evidence type="ECO:0000259" key="1">
    <source>
        <dbReference type="Pfam" id="PF13411"/>
    </source>
</evidence>
<organism evidence="2 3">
    <name type="scientific">Haloferula sargassicola</name>
    <dbReference type="NCBI Taxonomy" id="490096"/>
    <lineage>
        <taxon>Bacteria</taxon>
        <taxon>Pseudomonadati</taxon>
        <taxon>Verrucomicrobiota</taxon>
        <taxon>Verrucomicrobiia</taxon>
        <taxon>Verrucomicrobiales</taxon>
        <taxon>Verrucomicrobiaceae</taxon>
        <taxon>Haloferula</taxon>
    </lineage>
</organism>
<dbReference type="Gene3D" id="1.10.1660.10">
    <property type="match status" value="1"/>
</dbReference>